<evidence type="ECO:0000256" key="3">
    <source>
        <dbReference type="ARBA" id="ARBA00022729"/>
    </source>
</evidence>
<dbReference type="GeneID" id="111348138"/>
<accession>A0A9J7IKI4</accession>
<dbReference type="AlphaFoldDB" id="A0A9J7IKI4"/>
<dbReference type="KEGG" id="sliu:111348138"/>
<keyword evidence="7" id="KW-0325">Glycoprotein</keyword>
<evidence type="ECO:0000256" key="2">
    <source>
        <dbReference type="ARBA" id="ARBA00022692"/>
    </source>
</evidence>
<sequence>MRLRLWSWWAALVLGAVRARELDPAACASRFDVQRDKIIRTEESRDMGARYLSELDVGARSECLRLCCETDACDVFVYEEKGPGSCYLFNCGPPEDFRCKFTAHSNFSSGVLAISRRLAELQDQERLAHHEQELANLSSGMDLEERRQQQHGSHDGGQHGAPRPRARAPAAAPSPPPRPPPPAPRPTPPHEAESPSSVIPSRCSRYQFACRRGGECIAVYNACDGVPQCADGSDEAPELGCPPPAPRAPPSTTHKPLHQERLAAEAVLTGENAPAGEGVLAGEGVPAEGGALPERWPHRLAQAQPPRRYSEAGASSHIFSHKGGLLQEPESGAQFPAFEPPWPRRAWPPAPPQPNGAEGAWGGAYWPEPDPRRAWPVPRADQEIPVYIPPKTMPEIPVVYSSQQQTLRDSPKKGFELVNKESTEPPPAPRPAPPPVPKPVQANKSAESADKKVSSAAAHVHYPADEHGEHDEHDGLSEHPPAAMMLLVLGLFMLTAILGMLTCRARAAMRRRRGRGKSPFAHDADYLVNGMYL</sequence>
<dbReference type="SMART" id="SM00192">
    <property type="entry name" value="LDLa"/>
    <property type="match status" value="1"/>
</dbReference>
<evidence type="ECO:0000259" key="12">
    <source>
        <dbReference type="PROSITE" id="PS50986"/>
    </source>
</evidence>
<feature type="compositionally biased region" description="Pro residues" evidence="9">
    <location>
        <begin position="172"/>
        <end position="187"/>
    </location>
</feature>
<dbReference type="Proteomes" id="UP000301870">
    <property type="component" value="Chromosome 7"/>
</dbReference>
<feature type="domain" description="MANSC" evidence="12">
    <location>
        <begin position="33"/>
        <end position="110"/>
    </location>
</feature>
<dbReference type="Gene3D" id="4.10.400.10">
    <property type="entry name" value="Low-density Lipoprotein Receptor"/>
    <property type="match status" value="1"/>
</dbReference>
<dbReference type="InterPro" id="IPR002172">
    <property type="entry name" value="LDrepeatLR_classA_rpt"/>
</dbReference>
<keyword evidence="2 10" id="KW-0812">Transmembrane</keyword>
<feature type="compositionally biased region" description="Pro residues" evidence="9">
    <location>
        <begin position="240"/>
        <end position="249"/>
    </location>
</feature>
<comment type="subcellular location">
    <subcellularLocation>
        <location evidence="1">Membrane</location>
        <topology evidence="1">Single-pass type I membrane protein</topology>
    </subcellularLocation>
</comment>
<dbReference type="SMART" id="SM00765">
    <property type="entry name" value="MANEC"/>
    <property type="match status" value="1"/>
</dbReference>
<evidence type="ECO:0000256" key="7">
    <source>
        <dbReference type="ARBA" id="ARBA00023180"/>
    </source>
</evidence>
<dbReference type="Pfam" id="PF00057">
    <property type="entry name" value="Ldl_recept_a"/>
    <property type="match status" value="1"/>
</dbReference>
<dbReference type="CDD" id="cd00112">
    <property type="entry name" value="LDLa"/>
    <property type="match status" value="1"/>
</dbReference>
<evidence type="ECO:0000313" key="14">
    <source>
        <dbReference type="RefSeq" id="XP_022814415.1"/>
    </source>
</evidence>
<dbReference type="Pfam" id="PF07502">
    <property type="entry name" value="MANEC"/>
    <property type="match status" value="1"/>
</dbReference>
<name>A0A9J7IKI4_SPOLT</name>
<gene>
    <name evidence="14" type="primary">LOC111348138</name>
</gene>
<evidence type="ECO:0000256" key="9">
    <source>
        <dbReference type="SAM" id="MobiDB-lite"/>
    </source>
</evidence>
<feature type="transmembrane region" description="Helical" evidence="10">
    <location>
        <begin position="482"/>
        <end position="503"/>
    </location>
</feature>
<dbReference type="SUPFAM" id="SSF57424">
    <property type="entry name" value="LDL receptor-like module"/>
    <property type="match status" value="1"/>
</dbReference>
<comment type="caution">
    <text evidence="8">Lacks conserved residue(s) required for the propagation of feature annotation.</text>
</comment>
<protein>
    <submittedName>
        <fullName evidence="14">Nascent polypeptide-associated complex subunit alpha, muscle-specific form</fullName>
    </submittedName>
</protein>
<dbReference type="PANTHER" id="PTHR46876:SF1">
    <property type="entry name" value="LOW-DENSITY LIPOPROTEIN RECEPTOR-RELATED PROTEIN 11"/>
    <property type="match status" value="1"/>
</dbReference>
<evidence type="ECO:0000256" key="1">
    <source>
        <dbReference type="ARBA" id="ARBA00004479"/>
    </source>
</evidence>
<dbReference type="PROSITE" id="PS01209">
    <property type="entry name" value="LDLRA_1"/>
    <property type="match status" value="1"/>
</dbReference>
<reference evidence="14" key="1">
    <citation type="submission" date="2025-08" db="UniProtKB">
        <authorList>
            <consortium name="RefSeq"/>
        </authorList>
    </citation>
    <scope>IDENTIFICATION</scope>
    <source>
        <strain evidence="14">Ishihara</strain>
        <tissue evidence="14">Whole body</tissue>
    </source>
</reference>
<keyword evidence="13" id="KW-1185">Reference proteome</keyword>
<keyword evidence="4 10" id="KW-1133">Transmembrane helix</keyword>
<feature type="compositionally biased region" description="Pro residues" evidence="9">
    <location>
        <begin position="424"/>
        <end position="438"/>
    </location>
</feature>
<feature type="compositionally biased region" description="Basic and acidic residues" evidence="9">
    <location>
        <begin position="143"/>
        <end position="157"/>
    </location>
</feature>
<feature type="region of interest" description="Disordered" evidence="9">
    <location>
        <begin position="232"/>
        <end position="254"/>
    </location>
</feature>
<organism evidence="13 14">
    <name type="scientific">Spodoptera litura</name>
    <name type="common">Asian cotton leafworm</name>
    <dbReference type="NCBI Taxonomy" id="69820"/>
    <lineage>
        <taxon>Eukaryota</taxon>
        <taxon>Metazoa</taxon>
        <taxon>Ecdysozoa</taxon>
        <taxon>Arthropoda</taxon>
        <taxon>Hexapoda</taxon>
        <taxon>Insecta</taxon>
        <taxon>Pterygota</taxon>
        <taxon>Neoptera</taxon>
        <taxon>Endopterygota</taxon>
        <taxon>Lepidoptera</taxon>
        <taxon>Glossata</taxon>
        <taxon>Ditrysia</taxon>
        <taxon>Noctuoidea</taxon>
        <taxon>Noctuidae</taxon>
        <taxon>Amphipyrinae</taxon>
        <taxon>Spodoptera</taxon>
    </lineage>
</organism>
<evidence type="ECO:0000313" key="13">
    <source>
        <dbReference type="Proteomes" id="UP000301870"/>
    </source>
</evidence>
<keyword evidence="5 10" id="KW-0472">Membrane</keyword>
<dbReference type="PROSITE" id="PS50068">
    <property type="entry name" value="LDLRA_2"/>
    <property type="match status" value="1"/>
</dbReference>
<dbReference type="InterPro" id="IPR013980">
    <property type="entry name" value="MANSC_dom"/>
</dbReference>
<dbReference type="PRINTS" id="PR01217">
    <property type="entry name" value="PRICHEXTENSN"/>
</dbReference>
<feature type="region of interest" description="Disordered" evidence="9">
    <location>
        <begin position="136"/>
        <end position="198"/>
    </location>
</feature>
<feature type="compositionally biased region" description="Low complexity" evidence="9">
    <location>
        <begin position="160"/>
        <end position="171"/>
    </location>
</feature>
<dbReference type="OrthoDB" id="10037294at2759"/>
<keyword evidence="6" id="KW-1015">Disulfide bond</keyword>
<dbReference type="InterPro" id="IPR011106">
    <property type="entry name" value="MANSC_N"/>
</dbReference>
<evidence type="ECO:0000256" key="5">
    <source>
        <dbReference type="ARBA" id="ARBA00023136"/>
    </source>
</evidence>
<feature type="chain" id="PRO_5039904564" evidence="11">
    <location>
        <begin position="20"/>
        <end position="533"/>
    </location>
</feature>
<keyword evidence="3 11" id="KW-0732">Signal</keyword>
<dbReference type="PANTHER" id="PTHR46876">
    <property type="entry name" value="LOW-DENSITY LIPOPROTEIN RECEPTOR-RELATED PROTEIN 11"/>
    <property type="match status" value="1"/>
</dbReference>
<evidence type="ECO:0000256" key="4">
    <source>
        <dbReference type="ARBA" id="ARBA00022989"/>
    </source>
</evidence>
<proteinExistence type="predicted"/>
<evidence type="ECO:0000256" key="11">
    <source>
        <dbReference type="SAM" id="SignalP"/>
    </source>
</evidence>
<evidence type="ECO:0000256" key="10">
    <source>
        <dbReference type="SAM" id="Phobius"/>
    </source>
</evidence>
<dbReference type="InterPro" id="IPR036055">
    <property type="entry name" value="LDL_receptor-like_sf"/>
</dbReference>
<evidence type="ECO:0000256" key="8">
    <source>
        <dbReference type="PROSITE-ProRule" id="PRU00124"/>
    </source>
</evidence>
<feature type="region of interest" description="Disordered" evidence="9">
    <location>
        <begin position="417"/>
        <end position="457"/>
    </location>
</feature>
<dbReference type="GO" id="GO:0016020">
    <property type="term" value="C:membrane"/>
    <property type="evidence" value="ECO:0007669"/>
    <property type="project" value="UniProtKB-SubCell"/>
</dbReference>
<dbReference type="PROSITE" id="PS50986">
    <property type="entry name" value="MANSC"/>
    <property type="match status" value="1"/>
</dbReference>
<dbReference type="InterPro" id="IPR023415">
    <property type="entry name" value="LDLR_class-A_CS"/>
</dbReference>
<dbReference type="RefSeq" id="XP_022814415.1">
    <property type="nucleotide sequence ID" value="XM_022958647.1"/>
</dbReference>
<feature type="signal peptide" evidence="11">
    <location>
        <begin position="1"/>
        <end position="19"/>
    </location>
</feature>
<evidence type="ECO:0000256" key="6">
    <source>
        <dbReference type="ARBA" id="ARBA00023157"/>
    </source>
</evidence>